<organism evidence="2 3">
    <name type="scientific">Octadecabacter arcticus 238</name>
    <dbReference type="NCBI Taxonomy" id="391616"/>
    <lineage>
        <taxon>Bacteria</taxon>
        <taxon>Pseudomonadati</taxon>
        <taxon>Pseudomonadota</taxon>
        <taxon>Alphaproteobacteria</taxon>
        <taxon>Rhodobacterales</taxon>
        <taxon>Roseobacteraceae</taxon>
        <taxon>Octadecabacter</taxon>
    </lineage>
</organism>
<dbReference type="eggNOG" id="COG1896">
    <property type="taxonomic scope" value="Bacteria"/>
</dbReference>
<sequence length="150" mass="16290">MLWAMTLVDHAAAPARLDTVLLMLLLHDIVEIDAGDNPIHGDFDVAAVEAQEQAAATRLFGMLPDFQETEFRAIWETFEAAATPDANFAKAVVRAQPLICNLQSGGGSWQDYNVTRTQIDTRVGVKAKRGAPAPWTALAPQIDAWFGANT</sequence>
<gene>
    <name evidence="2" type="ORF">OA238_c13880</name>
</gene>
<dbReference type="InterPro" id="IPR006674">
    <property type="entry name" value="HD_domain"/>
</dbReference>
<name>M9RH97_9RHOB</name>
<dbReference type="KEGG" id="oar:OA238_c13880"/>
<reference evidence="2 3" key="1">
    <citation type="journal article" date="2013" name="PLoS ONE">
        <title>Poles Apart: Arctic and Antarctic Octadecabacter strains Share High Genome Plasticity and a New Type of Xanthorhodopsin.</title>
        <authorList>
            <person name="Vollmers J."/>
            <person name="Voget S."/>
            <person name="Dietrich S."/>
            <person name="Gollnow K."/>
            <person name="Smits M."/>
            <person name="Meyer K."/>
            <person name="Brinkhoff T."/>
            <person name="Simon M."/>
            <person name="Daniel R."/>
        </authorList>
    </citation>
    <scope>NUCLEOTIDE SEQUENCE [LARGE SCALE GENOMIC DNA]</scope>
    <source>
        <strain evidence="2 3">238</strain>
    </source>
</reference>
<dbReference type="Pfam" id="PF13023">
    <property type="entry name" value="HD_3"/>
    <property type="match status" value="1"/>
</dbReference>
<dbReference type="AlphaFoldDB" id="M9RH97"/>
<dbReference type="Proteomes" id="UP000004688">
    <property type="component" value="Chromosome"/>
</dbReference>
<protein>
    <recommendedName>
        <fullName evidence="1">HD domain-containing protein</fullName>
    </recommendedName>
</protein>
<dbReference type="STRING" id="391616.OA238_c13880"/>
<keyword evidence="3" id="KW-1185">Reference proteome</keyword>
<dbReference type="HOGENOM" id="CLU_039453_5_1_5"/>
<feature type="domain" description="HD" evidence="1">
    <location>
        <begin position="2"/>
        <end position="133"/>
    </location>
</feature>
<evidence type="ECO:0000313" key="2">
    <source>
        <dbReference type="EMBL" id="AGI71542.1"/>
    </source>
</evidence>
<evidence type="ECO:0000313" key="3">
    <source>
        <dbReference type="Proteomes" id="UP000004688"/>
    </source>
</evidence>
<dbReference type="SUPFAM" id="SSF109604">
    <property type="entry name" value="HD-domain/PDEase-like"/>
    <property type="match status" value="1"/>
</dbReference>
<proteinExistence type="predicted"/>
<accession>M9RH97</accession>
<dbReference type="EMBL" id="CP003742">
    <property type="protein sequence ID" value="AGI71542.1"/>
    <property type="molecule type" value="Genomic_DNA"/>
</dbReference>
<evidence type="ECO:0000259" key="1">
    <source>
        <dbReference type="Pfam" id="PF13023"/>
    </source>
</evidence>
<dbReference type="Gene3D" id="1.10.3210.10">
    <property type="entry name" value="Hypothetical protein af1432"/>
    <property type="match status" value="1"/>
</dbReference>